<evidence type="ECO:0000313" key="1">
    <source>
        <dbReference type="EMBL" id="SJK99629.1"/>
    </source>
</evidence>
<protein>
    <submittedName>
        <fullName evidence="1">Uncharacterized protein</fullName>
    </submittedName>
</protein>
<dbReference type="AlphaFoldDB" id="A0A284QT66"/>
<dbReference type="Proteomes" id="UP000219338">
    <property type="component" value="Unassembled WGS sequence"/>
</dbReference>
<dbReference type="EMBL" id="FUEG01000002">
    <property type="protein sequence ID" value="SJK99629.1"/>
    <property type="molecule type" value="Genomic_DNA"/>
</dbReference>
<gene>
    <name evidence="1" type="ORF">ARMOST_02937</name>
</gene>
<keyword evidence="2" id="KW-1185">Reference proteome</keyword>
<reference evidence="2" key="1">
    <citation type="journal article" date="2017" name="Nat. Ecol. Evol.">
        <title>Genome expansion and lineage-specific genetic innovations in the forest pathogenic fungi Armillaria.</title>
        <authorList>
            <person name="Sipos G."/>
            <person name="Prasanna A.N."/>
            <person name="Walter M.C."/>
            <person name="O'Connor E."/>
            <person name="Balint B."/>
            <person name="Krizsan K."/>
            <person name="Kiss B."/>
            <person name="Hess J."/>
            <person name="Varga T."/>
            <person name="Slot J."/>
            <person name="Riley R."/>
            <person name="Boka B."/>
            <person name="Rigling D."/>
            <person name="Barry K."/>
            <person name="Lee J."/>
            <person name="Mihaltcheva S."/>
            <person name="LaButti K."/>
            <person name="Lipzen A."/>
            <person name="Waldron R."/>
            <person name="Moloney N.M."/>
            <person name="Sperisen C."/>
            <person name="Kredics L."/>
            <person name="Vagvoelgyi C."/>
            <person name="Patrignani A."/>
            <person name="Fitzpatrick D."/>
            <person name="Nagy I."/>
            <person name="Doyle S."/>
            <person name="Anderson J.B."/>
            <person name="Grigoriev I.V."/>
            <person name="Gueldener U."/>
            <person name="Muensterkoetter M."/>
            <person name="Nagy L.G."/>
        </authorList>
    </citation>
    <scope>NUCLEOTIDE SEQUENCE [LARGE SCALE GENOMIC DNA]</scope>
    <source>
        <strain evidence="2">C18/9</strain>
    </source>
</reference>
<name>A0A284QT66_ARMOS</name>
<sequence length="153" mass="17411">MVQVYSATYNGSLYHAGHVHSEPGEQAWAALLPYIHDGHVYGLGRSCSEPVERVWAESVMPMNSSSRLRPCDGERVEISWTPRVSVDRPFPAFKRAVAKVQMFYQITTLSRLSGNYKVNHKVTDGILAHRRCRNLLRQDIVKDNDKDDKVLEV</sequence>
<organism evidence="1 2">
    <name type="scientific">Armillaria ostoyae</name>
    <name type="common">Armillaria root rot fungus</name>
    <dbReference type="NCBI Taxonomy" id="47428"/>
    <lineage>
        <taxon>Eukaryota</taxon>
        <taxon>Fungi</taxon>
        <taxon>Dikarya</taxon>
        <taxon>Basidiomycota</taxon>
        <taxon>Agaricomycotina</taxon>
        <taxon>Agaricomycetes</taxon>
        <taxon>Agaricomycetidae</taxon>
        <taxon>Agaricales</taxon>
        <taxon>Marasmiineae</taxon>
        <taxon>Physalacriaceae</taxon>
        <taxon>Armillaria</taxon>
    </lineage>
</organism>
<evidence type="ECO:0000313" key="2">
    <source>
        <dbReference type="Proteomes" id="UP000219338"/>
    </source>
</evidence>
<proteinExistence type="predicted"/>
<accession>A0A284QT66</accession>